<dbReference type="GeneID" id="94842982"/>
<accession>A0A1J4JRZ8</accession>
<dbReference type="SUPFAM" id="SSF48371">
    <property type="entry name" value="ARM repeat"/>
    <property type="match status" value="1"/>
</dbReference>
<sequence length="482" mass="54862">MSFYISRGFASLAYDDTIARTTYLEQLPMIAECLTFQHFIEEYETVLKSIAQYATLVKKINEVIPLIFEHLDKKQKYELLYLTGEKICISSEEKPKKSFLDLAEKLLQEMNDIPVEFETMLKPQLLPKMNNEYNFQGKFALWRLARLTVICSDYSHFEDLIFNMFAGNDIMISIASEVLNVMHPNLAKKYLIKALMSPTDSARISGIDAIEKYEISVHNDFIDAAFKSEKSPKVLIRIAQLPPKFLTKDIMEMLIQNDSTSSIASKTALSSPYFAELLPILKTKGGVGCEINNVDFSILQQCSPIPYDFLSLLLKESKEIIHENTIDSLLKLDTFQVTFRIIFPRMNENGNWRSRYNAILIATRILQRISSPGNSDGEIKISLDQANIMNFAGFMVSMGLDLVYAVREAAFKSIQFFPESSAVSIIDSMISIVTQSDEFQLLILREFLNTAHKSIVKYGDHVKLEKACTAVGIDFKTYLKCD</sequence>
<proteinExistence type="predicted"/>
<gene>
    <name evidence="1" type="ORF">TRFO_32038</name>
</gene>
<dbReference type="VEuPathDB" id="TrichDB:TRFO_32038"/>
<dbReference type="InterPro" id="IPR016024">
    <property type="entry name" value="ARM-type_fold"/>
</dbReference>
<protein>
    <submittedName>
        <fullName evidence="1">Uncharacterized protein</fullName>
    </submittedName>
</protein>
<organism evidence="1 2">
    <name type="scientific">Tritrichomonas foetus</name>
    <dbReference type="NCBI Taxonomy" id="1144522"/>
    <lineage>
        <taxon>Eukaryota</taxon>
        <taxon>Metamonada</taxon>
        <taxon>Parabasalia</taxon>
        <taxon>Tritrichomonadida</taxon>
        <taxon>Tritrichomonadidae</taxon>
        <taxon>Tritrichomonas</taxon>
    </lineage>
</organism>
<name>A0A1J4JRZ8_9EUKA</name>
<comment type="caution">
    <text evidence="1">The sequence shown here is derived from an EMBL/GenBank/DDBJ whole genome shotgun (WGS) entry which is preliminary data.</text>
</comment>
<reference evidence="1" key="1">
    <citation type="submission" date="2016-10" db="EMBL/GenBank/DDBJ databases">
        <authorList>
            <person name="Benchimol M."/>
            <person name="Almeida L.G."/>
            <person name="Vasconcelos A.T."/>
            <person name="Perreira-Neves A."/>
            <person name="Rosa I.A."/>
            <person name="Tasca T."/>
            <person name="Bogo M.R."/>
            <person name="de Souza W."/>
        </authorList>
    </citation>
    <scope>NUCLEOTIDE SEQUENCE [LARGE SCALE GENOMIC DNA]</scope>
    <source>
        <strain evidence="1">K</strain>
    </source>
</reference>
<dbReference type="Proteomes" id="UP000179807">
    <property type="component" value="Unassembled WGS sequence"/>
</dbReference>
<dbReference type="RefSeq" id="XP_068354344.1">
    <property type="nucleotide sequence ID" value="XM_068508278.1"/>
</dbReference>
<dbReference type="EMBL" id="MLAK01000923">
    <property type="protein sequence ID" value="OHT01208.1"/>
    <property type="molecule type" value="Genomic_DNA"/>
</dbReference>
<dbReference type="OrthoDB" id="10435620at2759"/>
<keyword evidence="2" id="KW-1185">Reference proteome</keyword>
<evidence type="ECO:0000313" key="2">
    <source>
        <dbReference type="Proteomes" id="UP000179807"/>
    </source>
</evidence>
<evidence type="ECO:0000313" key="1">
    <source>
        <dbReference type="EMBL" id="OHT01208.1"/>
    </source>
</evidence>
<dbReference type="AlphaFoldDB" id="A0A1J4JRZ8"/>